<keyword evidence="10" id="KW-0239">DNA-directed DNA polymerase</keyword>
<dbReference type="GO" id="GO:0004190">
    <property type="term" value="F:aspartic-type endopeptidase activity"/>
    <property type="evidence" value="ECO:0007669"/>
    <property type="project" value="UniProtKB-KW"/>
</dbReference>
<dbReference type="FunFam" id="3.30.420.10:FF:000032">
    <property type="entry name" value="Retrovirus-related Pol polyprotein from transposon 297-like Protein"/>
    <property type="match status" value="1"/>
</dbReference>
<proteinExistence type="predicted"/>
<evidence type="ECO:0000256" key="8">
    <source>
        <dbReference type="ARBA" id="ARBA00022908"/>
    </source>
</evidence>
<dbReference type="FunFam" id="3.30.70.270:FF:000020">
    <property type="entry name" value="Transposon Tf2-6 polyprotein-like Protein"/>
    <property type="match status" value="1"/>
</dbReference>
<dbReference type="SUPFAM" id="SSF56672">
    <property type="entry name" value="DNA/RNA polymerases"/>
    <property type="match status" value="1"/>
</dbReference>
<evidence type="ECO:0000256" key="1">
    <source>
        <dbReference type="ARBA" id="ARBA00011353"/>
    </source>
</evidence>
<dbReference type="PROSITE" id="PS50013">
    <property type="entry name" value="CHROMO_2"/>
    <property type="match status" value="1"/>
</dbReference>
<dbReference type="GO" id="GO:0003677">
    <property type="term" value="F:DNA binding"/>
    <property type="evidence" value="ECO:0007669"/>
    <property type="project" value="UniProtKB-KW"/>
</dbReference>
<dbReference type="SMART" id="SM00298">
    <property type="entry name" value="CHROMO"/>
    <property type="match status" value="1"/>
</dbReference>
<dbReference type="Gene3D" id="1.10.340.70">
    <property type="match status" value="1"/>
</dbReference>
<keyword evidence="7" id="KW-0694">RNA-binding</keyword>
<dbReference type="GO" id="GO:0005634">
    <property type="term" value="C:nucleus"/>
    <property type="evidence" value="ECO:0007669"/>
    <property type="project" value="UniProtKB-ARBA"/>
</dbReference>
<feature type="domain" description="Integrase catalytic" evidence="15">
    <location>
        <begin position="318"/>
        <end position="483"/>
    </location>
</feature>
<dbReference type="InterPro" id="IPR041588">
    <property type="entry name" value="Integrase_H2C2"/>
</dbReference>
<evidence type="ECO:0000259" key="14">
    <source>
        <dbReference type="PROSITE" id="PS50013"/>
    </source>
</evidence>
<evidence type="ECO:0000256" key="2">
    <source>
        <dbReference type="ARBA" id="ARBA00022670"/>
    </source>
</evidence>
<dbReference type="CDD" id="cd09274">
    <property type="entry name" value="RNase_HI_RT_Ty3"/>
    <property type="match status" value="1"/>
</dbReference>
<dbReference type="Pfam" id="PF24626">
    <property type="entry name" value="SH3_Tf2-1"/>
    <property type="match status" value="1"/>
</dbReference>
<dbReference type="InterPro" id="IPR012337">
    <property type="entry name" value="RNaseH-like_sf"/>
</dbReference>
<comment type="caution">
    <text evidence="16">The sequence shown here is derived from an EMBL/GenBank/DDBJ whole genome shotgun (WGS) entry which is preliminary data.</text>
</comment>
<dbReference type="GO" id="GO:0006508">
    <property type="term" value="P:proteolysis"/>
    <property type="evidence" value="ECO:0007669"/>
    <property type="project" value="UniProtKB-KW"/>
</dbReference>
<dbReference type="GO" id="GO:0015074">
    <property type="term" value="P:DNA integration"/>
    <property type="evidence" value="ECO:0007669"/>
    <property type="project" value="UniProtKB-KW"/>
</dbReference>
<dbReference type="InterPro" id="IPR050951">
    <property type="entry name" value="Retrovirus_Pol_polyprotein"/>
</dbReference>
<keyword evidence="13" id="KW-0511">Multifunctional enzyme</keyword>
<evidence type="ECO:0000313" key="16">
    <source>
        <dbReference type="EMBL" id="KAF7574116.1"/>
    </source>
</evidence>
<dbReference type="GeneID" id="90955343"/>
<keyword evidence="2" id="KW-0645">Protease</keyword>
<dbReference type="AlphaFoldDB" id="A0A834VRE3"/>
<dbReference type="InterPro" id="IPR056924">
    <property type="entry name" value="SH3_Tf2-1"/>
</dbReference>
<keyword evidence="8" id="KW-0229">DNA integration</keyword>
<dbReference type="InterPro" id="IPR041577">
    <property type="entry name" value="RT_RNaseH_2"/>
</dbReference>
<dbReference type="InterPro" id="IPR043502">
    <property type="entry name" value="DNA/RNA_pol_sf"/>
</dbReference>
<evidence type="ECO:0000256" key="4">
    <source>
        <dbReference type="ARBA" id="ARBA00022750"/>
    </source>
</evidence>
<keyword evidence="10" id="KW-0808">Transferase</keyword>
<dbReference type="Proteomes" id="UP000245464">
    <property type="component" value="Chromosome 2"/>
</dbReference>
<dbReference type="Gene3D" id="3.30.70.270">
    <property type="match status" value="1"/>
</dbReference>
<keyword evidence="5" id="KW-0378">Hydrolase</keyword>
<dbReference type="GO" id="GO:0003723">
    <property type="term" value="F:RNA binding"/>
    <property type="evidence" value="ECO:0007669"/>
    <property type="project" value="UniProtKB-KW"/>
</dbReference>
<evidence type="ECO:0000259" key="15">
    <source>
        <dbReference type="PROSITE" id="PS50994"/>
    </source>
</evidence>
<dbReference type="InterPro" id="IPR016197">
    <property type="entry name" value="Chromo-like_dom_sf"/>
</dbReference>
<evidence type="ECO:0000256" key="7">
    <source>
        <dbReference type="ARBA" id="ARBA00022884"/>
    </source>
</evidence>
<evidence type="ECO:0000313" key="17">
    <source>
        <dbReference type="Proteomes" id="UP000245464"/>
    </source>
</evidence>
<keyword evidence="12" id="KW-0233">DNA recombination</keyword>
<dbReference type="InterPro" id="IPR001584">
    <property type="entry name" value="Integrase_cat-core"/>
</dbReference>
<sequence>MDAGLQIDIDKCEFETKRVKYLGYIVEAEVGIQVDPEKVVAIREWATPTTVKAVRAFIGFANFYRVFIPEFSDLAQPLINLTKKEAVFHWDAACDQAFESIRELLVTAPILGHFDPERETLVEADSSGYATGGLLLQKDKDNNWQPVAYYSKKHSATEANYPIHDKELLAIVRCLEAWAPELHMVKKFTVLTDHKNLQYFYRERQLSERQVPDKERNLPTILQKEKAVSIAECTLDERGLLRFRDRIWIPDCEPLRTQIIQNIHDSHITGHPGRDLTYTILSRQFFWSGAASDVRRFVRNCEICGRNTIWRDTKRGLLKPLPIPERIWGEISIDFITDLPPSGRDNATNCMVVTDRLTKGVELEGLHDISAEAVAQRLFERHYPIHGIPTAITSDRGPQFVCDLWRHFCKLLDIEQRLSTAYHPQTDGATERMNQEIEKMIRIWATYTQENWLALLPIVIGAINNREASSTGLSPFFFMHGYHNEPIQLVEERTIQNRPKKDGEVLAESFLQRLQDATEWAQAAIAMTQEKQQYQANKARTAAPRYKEGDWVFLNLRNVKTTRPSKKLDWLHGKYQVMRQVNSHSYQLNVPGKIHPVFHVDLLRYAPNDPLPSQKVGDTQPGPILVDGEEVWLVERVLDERTIKQGRKGSKEAYVKWVDYTEPTWEPVSNVLKTDAWKKWIKLRAKKKGGG</sequence>
<dbReference type="PANTHER" id="PTHR37984">
    <property type="entry name" value="PROTEIN CBG26694"/>
    <property type="match status" value="1"/>
</dbReference>
<dbReference type="Gene3D" id="2.40.50.40">
    <property type="match status" value="1"/>
</dbReference>
<dbReference type="GO" id="GO:0003887">
    <property type="term" value="F:DNA-directed DNA polymerase activity"/>
    <property type="evidence" value="ECO:0007669"/>
    <property type="project" value="UniProtKB-KW"/>
</dbReference>
<dbReference type="GO" id="GO:0046872">
    <property type="term" value="F:metal ion binding"/>
    <property type="evidence" value="ECO:0007669"/>
    <property type="project" value="UniProtKB-KW"/>
</dbReference>
<accession>A0A834VRE3</accession>
<dbReference type="SUPFAM" id="SSF53098">
    <property type="entry name" value="Ribonuclease H-like"/>
    <property type="match status" value="1"/>
</dbReference>
<keyword evidence="3" id="KW-0479">Metal-binding</keyword>
<keyword evidence="4" id="KW-0064">Aspartyl protease</keyword>
<dbReference type="GO" id="GO:0006310">
    <property type="term" value="P:DNA recombination"/>
    <property type="evidence" value="ECO:0007669"/>
    <property type="project" value="UniProtKB-KW"/>
</dbReference>
<protein>
    <submittedName>
        <fullName evidence="16">Uncharacterized protein</fullName>
    </submittedName>
</protein>
<evidence type="ECO:0000256" key="11">
    <source>
        <dbReference type="ARBA" id="ARBA00023125"/>
    </source>
</evidence>
<dbReference type="GO" id="GO:0006338">
    <property type="term" value="P:chromatin remodeling"/>
    <property type="evidence" value="ECO:0007669"/>
    <property type="project" value="UniProtKB-ARBA"/>
</dbReference>
<dbReference type="SUPFAM" id="SSF54160">
    <property type="entry name" value="Chromo domain-like"/>
    <property type="match status" value="1"/>
</dbReference>
<gene>
    <name evidence="16" type="ORF">PtrM4_057390</name>
</gene>
<keyword evidence="11" id="KW-0238">DNA-binding</keyword>
<dbReference type="InterPro" id="IPR036397">
    <property type="entry name" value="RNaseH_sf"/>
</dbReference>
<dbReference type="Pfam" id="PF17919">
    <property type="entry name" value="RT_RNaseH_2"/>
    <property type="match status" value="1"/>
</dbReference>
<evidence type="ECO:0000256" key="6">
    <source>
        <dbReference type="ARBA" id="ARBA00022842"/>
    </source>
</evidence>
<reference evidence="16" key="1">
    <citation type="journal article" date="2018" name="BMC Genomics">
        <title>Comparative genomics of the wheat fungal pathogen Pyrenophora tritici-repentis reveals chromosomal variations and genome plasticity.</title>
        <authorList>
            <person name="Moolhuijzen P."/>
            <person name="See P.T."/>
            <person name="Hane J.K."/>
            <person name="Shi G."/>
            <person name="Liu Z."/>
            <person name="Oliver R.P."/>
            <person name="Moffat C.S."/>
        </authorList>
    </citation>
    <scope>NUCLEOTIDE SEQUENCE [LARGE SCALE GENOMIC DNA]</scope>
    <source>
        <strain evidence="16">M4</strain>
    </source>
</reference>
<evidence type="ECO:0000256" key="10">
    <source>
        <dbReference type="ARBA" id="ARBA00022932"/>
    </source>
</evidence>
<evidence type="ECO:0000256" key="13">
    <source>
        <dbReference type="ARBA" id="ARBA00023268"/>
    </source>
</evidence>
<feature type="domain" description="Chromo" evidence="14">
    <location>
        <begin position="632"/>
        <end position="671"/>
    </location>
</feature>
<dbReference type="InterPro" id="IPR000953">
    <property type="entry name" value="Chromo/chromo_shadow_dom"/>
</dbReference>
<dbReference type="PANTHER" id="PTHR37984:SF5">
    <property type="entry name" value="PROTEIN NYNRIN-LIKE"/>
    <property type="match status" value="1"/>
</dbReference>
<dbReference type="GO" id="GO:0003964">
    <property type="term" value="F:RNA-directed DNA polymerase activity"/>
    <property type="evidence" value="ECO:0007669"/>
    <property type="project" value="UniProtKB-KW"/>
</dbReference>
<organism evidence="16 17">
    <name type="scientific">Pyrenophora tritici-repentis</name>
    <dbReference type="NCBI Taxonomy" id="45151"/>
    <lineage>
        <taxon>Eukaryota</taxon>
        <taxon>Fungi</taxon>
        <taxon>Dikarya</taxon>
        <taxon>Ascomycota</taxon>
        <taxon>Pezizomycotina</taxon>
        <taxon>Dothideomycetes</taxon>
        <taxon>Pleosporomycetidae</taxon>
        <taxon>Pleosporales</taxon>
        <taxon>Pleosporineae</taxon>
        <taxon>Pleosporaceae</taxon>
        <taxon>Pyrenophora</taxon>
    </lineage>
</organism>
<keyword evidence="10" id="KW-0548">Nucleotidyltransferase</keyword>
<name>A0A834VRE3_9PLEO</name>
<dbReference type="Gene3D" id="3.30.420.10">
    <property type="entry name" value="Ribonuclease H-like superfamily/Ribonuclease H"/>
    <property type="match status" value="1"/>
</dbReference>
<evidence type="ECO:0000256" key="3">
    <source>
        <dbReference type="ARBA" id="ARBA00022723"/>
    </source>
</evidence>
<dbReference type="KEGG" id="ptrr:90955343"/>
<dbReference type="PROSITE" id="PS50994">
    <property type="entry name" value="INTEGRASE"/>
    <property type="match status" value="1"/>
</dbReference>
<evidence type="ECO:0000256" key="5">
    <source>
        <dbReference type="ARBA" id="ARBA00022801"/>
    </source>
</evidence>
<dbReference type="EMBL" id="NQIK02000002">
    <property type="protein sequence ID" value="KAF7574116.1"/>
    <property type="molecule type" value="Genomic_DNA"/>
</dbReference>
<keyword evidence="9" id="KW-0695">RNA-directed DNA polymerase</keyword>
<dbReference type="InterPro" id="IPR043128">
    <property type="entry name" value="Rev_trsase/Diguanyl_cyclase"/>
</dbReference>
<comment type="subunit">
    <text evidence="1">Component of the NuA4 histone acetyltransferase complex.</text>
</comment>
<dbReference type="Pfam" id="PF17921">
    <property type="entry name" value="Integrase_H2C2"/>
    <property type="match status" value="1"/>
</dbReference>
<evidence type="ECO:0000256" key="12">
    <source>
        <dbReference type="ARBA" id="ARBA00023172"/>
    </source>
</evidence>
<dbReference type="RefSeq" id="XP_065963956.1">
    <property type="nucleotide sequence ID" value="XM_066105329.1"/>
</dbReference>
<evidence type="ECO:0000256" key="9">
    <source>
        <dbReference type="ARBA" id="ARBA00022918"/>
    </source>
</evidence>
<keyword evidence="6" id="KW-0460">Magnesium</keyword>